<accession>A0A494YA37</accession>
<dbReference type="InterPro" id="IPR036249">
    <property type="entry name" value="Thioredoxin-like_sf"/>
</dbReference>
<name>A0A494YA37_9BURK</name>
<protein>
    <submittedName>
        <fullName evidence="1">Glutaredoxin family protein</fullName>
    </submittedName>
</protein>
<organism evidence="1 2">
    <name type="scientific">Pararobbsia silviterrae</name>
    <dbReference type="NCBI Taxonomy" id="1792498"/>
    <lineage>
        <taxon>Bacteria</taxon>
        <taxon>Pseudomonadati</taxon>
        <taxon>Pseudomonadota</taxon>
        <taxon>Betaproteobacteria</taxon>
        <taxon>Burkholderiales</taxon>
        <taxon>Burkholderiaceae</taxon>
        <taxon>Pararobbsia</taxon>
    </lineage>
</organism>
<dbReference type="EMBL" id="RBZU01000003">
    <property type="protein sequence ID" value="RKP56760.1"/>
    <property type="molecule type" value="Genomic_DNA"/>
</dbReference>
<comment type="caution">
    <text evidence="1">The sequence shown here is derived from an EMBL/GenBank/DDBJ whole genome shotgun (WGS) entry which is preliminary data.</text>
</comment>
<evidence type="ECO:0000313" key="1">
    <source>
        <dbReference type="EMBL" id="RKP56760.1"/>
    </source>
</evidence>
<evidence type="ECO:0000313" key="2">
    <source>
        <dbReference type="Proteomes" id="UP000270342"/>
    </source>
</evidence>
<dbReference type="AlphaFoldDB" id="A0A494YA37"/>
<sequence>MVRLTVLSRSWCHLCDDLLAGLAPIAARFGVPVDVIDVDSDPALEAAHGERVPVLFAGEIELCHYHLDADRVVAELDAYRARVPDAAADAEVGQRRPDFG</sequence>
<dbReference type="Proteomes" id="UP000270342">
    <property type="component" value="Unassembled WGS sequence"/>
</dbReference>
<proteinExistence type="predicted"/>
<reference evidence="1 2" key="1">
    <citation type="submission" date="2018-10" db="EMBL/GenBank/DDBJ databases">
        <title>Robbsia sp. DHC34, isolated from soil.</title>
        <authorList>
            <person name="Gao Z.-H."/>
            <person name="Qiu L.-H."/>
        </authorList>
    </citation>
    <scope>NUCLEOTIDE SEQUENCE [LARGE SCALE GENOMIC DNA]</scope>
    <source>
        <strain evidence="1 2">DHC34</strain>
    </source>
</reference>
<dbReference type="SUPFAM" id="SSF52833">
    <property type="entry name" value="Thioredoxin-like"/>
    <property type="match status" value="1"/>
</dbReference>
<dbReference type="Pfam" id="PF05768">
    <property type="entry name" value="Glrx-like"/>
    <property type="match status" value="1"/>
</dbReference>
<gene>
    <name evidence="1" type="ORF">D7S86_08680</name>
</gene>
<dbReference type="InterPro" id="IPR008554">
    <property type="entry name" value="Glutaredoxin-like"/>
</dbReference>
<dbReference type="OrthoDB" id="8779161at2"/>
<keyword evidence="2" id="KW-1185">Reference proteome</keyword>
<dbReference type="Gene3D" id="3.40.30.10">
    <property type="entry name" value="Glutaredoxin"/>
    <property type="match status" value="1"/>
</dbReference>